<evidence type="ECO:0000259" key="1">
    <source>
        <dbReference type="Pfam" id="PF12697"/>
    </source>
</evidence>
<reference evidence="2 3" key="1">
    <citation type="submission" date="2016-08" db="EMBL/GenBank/DDBJ databases">
        <authorList>
            <person name="Seilhamer J.J."/>
        </authorList>
    </citation>
    <scope>NUCLEOTIDE SEQUENCE [LARGE SCALE GENOMIC DNA]</scope>
    <source>
        <strain evidence="2 3">BRTC-1</strain>
    </source>
</reference>
<accession>A0A1B2M419</accession>
<dbReference type="SUPFAM" id="SSF53474">
    <property type="entry name" value="alpha/beta-Hydrolases"/>
    <property type="match status" value="1"/>
</dbReference>
<dbReference type="Gene3D" id="3.40.50.1820">
    <property type="entry name" value="alpha/beta hydrolase"/>
    <property type="match status" value="1"/>
</dbReference>
<dbReference type="STRING" id="1789224.BFG52_09770"/>
<evidence type="ECO:0000313" key="2">
    <source>
        <dbReference type="EMBL" id="AOA59955.1"/>
    </source>
</evidence>
<proteinExistence type="predicted"/>
<name>A0A1B2M419_9GAMM</name>
<gene>
    <name evidence="2" type="ORF">BFG52_09770</name>
</gene>
<dbReference type="Proteomes" id="UP000093391">
    <property type="component" value="Chromosome"/>
</dbReference>
<keyword evidence="3" id="KW-1185">Reference proteome</keyword>
<dbReference type="PANTHER" id="PTHR43689">
    <property type="entry name" value="HYDROLASE"/>
    <property type="match status" value="1"/>
</dbReference>
<sequence length="322" mass="36391">MANERSDFPLRRSYRDQVAWQQLQQYFSADYQLNAHNQPTEYYWAWREQHHIHIDYYPQATAAAKIILVHGVGSNGRQMSLILGRPLAEAGYECLALDLPAYGLSESRTKSILYQDWVAVLDDFIRAQQQKDDRPIFLFGLSAGGMLCLHVAARNPQIKGIIAMTLLDQRYAVVNRGTMRFSALSRINLALLGLLAKTPLRQMLLPMRWVSKMDKLCNHRLACQSMLNDSSSAGNAMSIGFLDSYMHYQPEQALQDITGPALLLTQPACDRWTDLSLSEPVLQQLSLDYQVVLLPQGGHYPIEASALNALKQHSLRFIAAQL</sequence>
<feature type="domain" description="AB hydrolase-1" evidence="1">
    <location>
        <begin position="66"/>
        <end position="303"/>
    </location>
</feature>
<dbReference type="InterPro" id="IPR000073">
    <property type="entry name" value="AB_hydrolase_1"/>
</dbReference>
<dbReference type="InterPro" id="IPR029058">
    <property type="entry name" value="AB_hydrolase_fold"/>
</dbReference>
<organism evidence="2 3">
    <name type="scientific">Acinetobacter larvae</name>
    <dbReference type="NCBI Taxonomy" id="1789224"/>
    <lineage>
        <taxon>Bacteria</taxon>
        <taxon>Pseudomonadati</taxon>
        <taxon>Pseudomonadota</taxon>
        <taxon>Gammaproteobacteria</taxon>
        <taxon>Moraxellales</taxon>
        <taxon>Moraxellaceae</taxon>
        <taxon>Acinetobacter</taxon>
    </lineage>
</organism>
<dbReference type="KEGG" id="ala:BFG52_09770"/>
<dbReference type="AlphaFoldDB" id="A0A1B2M419"/>
<dbReference type="EMBL" id="CP016895">
    <property type="protein sequence ID" value="AOA59955.1"/>
    <property type="molecule type" value="Genomic_DNA"/>
</dbReference>
<protein>
    <recommendedName>
        <fullName evidence="1">AB hydrolase-1 domain-containing protein</fullName>
    </recommendedName>
</protein>
<dbReference type="PANTHER" id="PTHR43689:SF8">
    <property type="entry name" value="ALPHA_BETA-HYDROLASES SUPERFAMILY PROTEIN"/>
    <property type="match status" value="1"/>
</dbReference>
<dbReference type="Pfam" id="PF12697">
    <property type="entry name" value="Abhydrolase_6"/>
    <property type="match status" value="1"/>
</dbReference>
<evidence type="ECO:0000313" key="3">
    <source>
        <dbReference type="Proteomes" id="UP000093391"/>
    </source>
</evidence>